<evidence type="ECO:0000313" key="5">
    <source>
        <dbReference type="Proteomes" id="UP000294930"/>
    </source>
</evidence>
<evidence type="ECO:0000313" key="4">
    <source>
        <dbReference type="EMBL" id="TDY11671.1"/>
    </source>
</evidence>
<organism evidence="4 5">
    <name type="scientific">Meridianimaribacter flavus</name>
    <dbReference type="NCBI Taxonomy" id="571115"/>
    <lineage>
        <taxon>Bacteria</taxon>
        <taxon>Pseudomonadati</taxon>
        <taxon>Bacteroidota</taxon>
        <taxon>Flavobacteriia</taxon>
        <taxon>Flavobacteriales</taxon>
        <taxon>Flavobacteriaceae</taxon>
        <taxon>Meridianimaribacter</taxon>
    </lineage>
</organism>
<protein>
    <submittedName>
        <fullName evidence="4">Secreted protein (Por secretion system target)</fullName>
    </submittedName>
</protein>
<reference evidence="4 5" key="1">
    <citation type="submission" date="2019-03" db="EMBL/GenBank/DDBJ databases">
        <title>Genomic Encyclopedia of Type Strains, Phase III (KMG-III): the genomes of soil and plant-associated and newly described type strains.</title>
        <authorList>
            <person name="Whitman W."/>
        </authorList>
    </citation>
    <scope>NUCLEOTIDE SEQUENCE [LARGE SCALE GENOMIC DNA]</scope>
    <source>
        <strain evidence="4 5">CGMCC 1.10957</strain>
    </source>
</reference>
<dbReference type="RefSeq" id="WP_134199500.1">
    <property type="nucleotide sequence ID" value="NZ_SOQZ01000003.1"/>
</dbReference>
<dbReference type="NCBIfam" id="TIGR04183">
    <property type="entry name" value="Por_Secre_tail"/>
    <property type="match status" value="1"/>
</dbReference>
<dbReference type="Pfam" id="PF05935">
    <property type="entry name" value="Arylsulfotrans"/>
    <property type="match status" value="1"/>
</dbReference>
<feature type="domain" description="Secretion system C-terminal sorting" evidence="3">
    <location>
        <begin position="479"/>
        <end position="544"/>
    </location>
</feature>
<dbReference type="PANTHER" id="PTHR35340:SF5">
    <property type="entry name" value="ASST-DOMAIN-CONTAINING PROTEIN"/>
    <property type="match status" value="1"/>
</dbReference>
<dbReference type="EMBL" id="SOQZ01000003">
    <property type="protein sequence ID" value="TDY11671.1"/>
    <property type="molecule type" value="Genomic_DNA"/>
</dbReference>
<keyword evidence="5" id="KW-1185">Reference proteome</keyword>
<accession>A0ABY2G4E0</accession>
<keyword evidence="1 2" id="KW-0732">Signal</keyword>
<proteinExistence type="predicted"/>
<gene>
    <name evidence="4" type="ORF">A8975_1510</name>
</gene>
<dbReference type="InterPro" id="IPR010262">
    <property type="entry name" value="Arylsulfotransferase_bact"/>
</dbReference>
<dbReference type="PANTHER" id="PTHR35340">
    <property type="entry name" value="PQQ ENZYME REPEAT PROTEIN-RELATED"/>
    <property type="match status" value="1"/>
</dbReference>
<feature type="chain" id="PRO_5045464013" evidence="2">
    <location>
        <begin position="23"/>
        <end position="546"/>
    </location>
</feature>
<comment type="caution">
    <text evidence="4">The sequence shown here is derived from an EMBL/GenBank/DDBJ whole genome shotgun (WGS) entry which is preliminary data.</text>
</comment>
<name>A0ABY2G4E0_9FLAO</name>
<evidence type="ECO:0000256" key="2">
    <source>
        <dbReference type="SAM" id="SignalP"/>
    </source>
</evidence>
<dbReference type="InterPro" id="IPR053143">
    <property type="entry name" value="Arylsulfate_ST"/>
</dbReference>
<dbReference type="Pfam" id="PF18962">
    <property type="entry name" value="Por_Secre_tail"/>
    <property type="match status" value="1"/>
</dbReference>
<dbReference type="InterPro" id="IPR011044">
    <property type="entry name" value="Quino_amine_DH_bsu"/>
</dbReference>
<feature type="signal peptide" evidence="2">
    <location>
        <begin position="1"/>
        <end position="22"/>
    </location>
</feature>
<dbReference type="Proteomes" id="UP000294930">
    <property type="component" value="Unassembled WGS sequence"/>
</dbReference>
<dbReference type="SUPFAM" id="SSF50969">
    <property type="entry name" value="YVTN repeat-like/Quinoprotein amine dehydrogenase"/>
    <property type="match status" value="1"/>
</dbReference>
<dbReference type="InterPro" id="IPR026444">
    <property type="entry name" value="Secre_tail"/>
</dbReference>
<evidence type="ECO:0000256" key="1">
    <source>
        <dbReference type="ARBA" id="ARBA00022729"/>
    </source>
</evidence>
<evidence type="ECO:0000259" key="3">
    <source>
        <dbReference type="Pfam" id="PF18962"/>
    </source>
</evidence>
<sequence>MLLKKHYSILLICLLLSIITKAQNTVGTILNTEDSFGGYTLFTAQTETYLINNCGEVVNQWTSQYPPGNSVYLLEDGSLLRACNVGNTHIQFGGTGGRIEKFDWDGNLTWSFDYSNTTMLQHHDIFPMDNGNIFVLAATEMTSEEAIEAGRDPSKLDNGRLLNEQVIEIEPSGTNSATIVWEWNIKDHLVQDFDSTKDNYGVISENPNKLDINYLGGLSGNENWLHINSIQYNKNLDQIVLSSRHMNEIYIIDHSTTTAQAASSTGGVYGKGGDFLYRWGNPQAYDHGTESDRKLFGQHYPHWIPEGLPYAGKLILFNNGFGRVPSFSEVFIITPPTTSPGVYSYSQNVAFGPTSTDYTYTDPNNETEFFSRILSGAQMLPNGNILICDGDSGYFFEIDSNENTVWEYINPSSSNGILSQGDNPNENPNIVFRATRYSPSYSAFTGRDLTPGNPIELNPNLSGCEALSLSDVEQNSVSVYPNPTTNRINIKTQGTIDSIEVYNVMGMRVAQNKNTNGIDLNNLKSGVYFLNITDNGKLTTKKVIKQ</sequence>